<evidence type="ECO:0000256" key="3">
    <source>
        <dbReference type="ARBA" id="ARBA00022692"/>
    </source>
</evidence>
<feature type="domain" description="ABC3 transporter permease C-terminal" evidence="7">
    <location>
        <begin position="63"/>
        <end position="179"/>
    </location>
</feature>
<keyword evidence="3 6" id="KW-0812">Transmembrane</keyword>
<feature type="transmembrane region" description="Helical" evidence="6">
    <location>
        <begin position="229"/>
        <end position="253"/>
    </location>
</feature>
<dbReference type="InterPro" id="IPR027022">
    <property type="entry name" value="ABC_permease_BceB-typ"/>
</dbReference>
<evidence type="ECO:0000256" key="2">
    <source>
        <dbReference type="ARBA" id="ARBA00022475"/>
    </source>
</evidence>
<dbReference type="EMBL" id="CP096983">
    <property type="protein sequence ID" value="URZ09804.1"/>
    <property type="molecule type" value="Genomic_DNA"/>
</dbReference>
<dbReference type="GO" id="GO:0005886">
    <property type="term" value="C:plasma membrane"/>
    <property type="evidence" value="ECO:0007669"/>
    <property type="project" value="UniProtKB-SubCell"/>
</dbReference>
<gene>
    <name evidence="8" type="primary">bceB</name>
    <name evidence="8" type="ORF">CROST_004970</name>
</gene>
<dbReference type="PANTHER" id="PTHR46795:SF3">
    <property type="entry name" value="ABC TRANSPORTER PERMEASE"/>
    <property type="match status" value="1"/>
</dbReference>
<dbReference type="Proteomes" id="UP000190951">
    <property type="component" value="Chromosome"/>
</dbReference>
<protein>
    <submittedName>
        <fullName evidence="8">Bacitracin export permease protein BceB</fullName>
    </submittedName>
</protein>
<dbReference type="PANTHER" id="PTHR46795">
    <property type="entry name" value="ABC TRANSPORTER PERMEASE-RELATED-RELATED"/>
    <property type="match status" value="1"/>
</dbReference>
<dbReference type="Pfam" id="PF02687">
    <property type="entry name" value="FtsX"/>
    <property type="match status" value="1"/>
</dbReference>
<name>A0A1S8LMK9_9CLOT</name>
<evidence type="ECO:0000256" key="1">
    <source>
        <dbReference type="ARBA" id="ARBA00004651"/>
    </source>
</evidence>
<organism evidence="8 9">
    <name type="scientific">Clostridium felsineum</name>
    <dbReference type="NCBI Taxonomy" id="36839"/>
    <lineage>
        <taxon>Bacteria</taxon>
        <taxon>Bacillati</taxon>
        <taxon>Bacillota</taxon>
        <taxon>Clostridia</taxon>
        <taxon>Eubacteriales</taxon>
        <taxon>Clostridiaceae</taxon>
        <taxon>Clostridium</taxon>
    </lineage>
</organism>
<dbReference type="GO" id="GO:0055085">
    <property type="term" value="P:transmembrane transport"/>
    <property type="evidence" value="ECO:0007669"/>
    <property type="project" value="UniProtKB-UniRule"/>
</dbReference>
<feature type="transmembrane region" description="Helical" evidence="6">
    <location>
        <begin position="513"/>
        <end position="538"/>
    </location>
</feature>
<feature type="transmembrane region" description="Helical" evidence="6">
    <location>
        <begin position="53"/>
        <end position="76"/>
    </location>
</feature>
<keyword evidence="5 6" id="KW-0472">Membrane</keyword>
<proteinExistence type="inferred from homology"/>
<feature type="transmembrane region" description="Helical" evidence="6">
    <location>
        <begin position="572"/>
        <end position="594"/>
    </location>
</feature>
<comment type="subcellular location">
    <subcellularLocation>
        <location evidence="1 6">Cell membrane</location>
        <topology evidence="1 6">Multi-pass membrane protein</topology>
    </subcellularLocation>
</comment>
<feature type="transmembrane region" description="Helical" evidence="6">
    <location>
        <begin position="283"/>
        <end position="307"/>
    </location>
</feature>
<evidence type="ECO:0000313" key="8">
    <source>
        <dbReference type="EMBL" id="URZ09804.1"/>
    </source>
</evidence>
<evidence type="ECO:0000313" key="9">
    <source>
        <dbReference type="Proteomes" id="UP000190951"/>
    </source>
</evidence>
<dbReference type="InterPro" id="IPR003838">
    <property type="entry name" value="ABC3_permease_C"/>
</dbReference>
<dbReference type="KEGG" id="crw:CROST_004970"/>
<evidence type="ECO:0000256" key="6">
    <source>
        <dbReference type="PIRNR" id="PIRNR018968"/>
    </source>
</evidence>
<dbReference type="PIRSF" id="PIRSF018968">
    <property type="entry name" value="ABC_permease_BceB"/>
    <property type="match status" value="1"/>
</dbReference>
<feature type="transmembrane region" description="Helical" evidence="6">
    <location>
        <begin position="606"/>
        <end position="623"/>
    </location>
</feature>
<feature type="transmembrane region" description="Helical" evidence="6">
    <location>
        <begin position="113"/>
        <end position="136"/>
    </location>
</feature>
<dbReference type="InterPro" id="IPR052536">
    <property type="entry name" value="ABC-4_Integral_Memb_Prot"/>
</dbReference>
<evidence type="ECO:0000256" key="4">
    <source>
        <dbReference type="ARBA" id="ARBA00022989"/>
    </source>
</evidence>
<evidence type="ECO:0000256" key="5">
    <source>
        <dbReference type="ARBA" id="ARBA00023136"/>
    </source>
</evidence>
<keyword evidence="4 6" id="KW-1133">Transmembrane helix</keyword>
<keyword evidence="2 6" id="KW-1003">Cell membrane</keyword>
<evidence type="ECO:0000259" key="7">
    <source>
        <dbReference type="Pfam" id="PF02687"/>
    </source>
</evidence>
<accession>A0A1S8LMK9</accession>
<feature type="transmembrane region" description="Helical" evidence="6">
    <location>
        <begin position="197"/>
        <end position="217"/>
    </location>
</feature>
<feature type="transmembrane region" description="Helical" evidence="6">
    <location>
        <begin position="156"/>
        <end position="176"/>
    </location>
</feature>
<feature type="transmembrane region" description="Helical" evidence="6">
    <location>
        <begin position="18"/>
        <end position="41"/>
    </location>
</feature>
<dbReference type="AlphaFoldDB" id="A0A1S8LMK9"/>
<comment type="similarity">
    <text evidence="6">Belongs to the ABC-4 integral membrane protein family.</text>
</comment>
<keyword evidence="6" id="KW-0813">Transport</keyword>
<sequence length="634" mass="72299">MTLCKMALNNVKSSIRNYWAYFLSSSFSVFIIYIFMAISYNKSVQKSLEDIKSVALLFHMGTVMIIIFSAFFIWYSNSFFTKSRKKEFATYMLLGMSKGQVAMLSFCENLIIIITSLITGIILGAIFNKFFIMLLFALMKTTGKAEFQFDIRAVKISLIVFFIIFALISLQSYLIICKSKLIDMFNAAKKIEKGLKISVITIVMSVVAIICMSYGYYVAIKKLGYNIVLAPKVVILISVGTVLFFTSVTAVIIEMMKKNQKYLFKGSRLVTVSQMHQRYRGNVGSLSVITITTTIALCALLFCWGGFSKSVENARNLCPLSVEYINGNDSTNKLFDSIVKKHKEIDIKVKENINFIVVNGRVPFVNQNVNFFVINQSEFNKVKNDEGDSKNINLKNNEVYYSEVQDFSGDPKKAIGKNVNFKFAGKDHNFTVRYVDSKNFIALDHYKDIIVVNDSTYNNMKKEANQESFFKVNGYILKNDFKAEKFVGELQKKMPKENSLATFYEHYTSGMKLMGVLAFIGLFIGILFVMATGSIIYFKMFMESREDKGNFIILRKVGISENEVKKSVIKELVIIFGAPFLIASLNTYAASFSISKLLEFKIMKEYVIIEIAYLLIYSIYYFITLKSYLINIKE</sequence>
<dbReference type="RefSeq" id="WP_077835746.1">
    <property type="nucleotide sequence ID" value="NZ_CP096983.1"/>
</dbReference>
<keyword evidence="9" id="KW-1185">Reference proteome</keyword>
<dbReference type="STRING" id="84029.CROST_04760"/>
<reference evidence="8 9" key="1">
    <citation type="submission" date="2022-04" db="EMBL/GenBank/DDBJ databases">
        <title>Genome sequence of C. roseum typestrain.</title>
        <authorList>
            <person name="Poehlein A."/>
            <person name="Schoch T."/>
            <person name="Duerre P."/>
            <person name="Daniel R."/>
        </authorList>
    </citation>
    <scope>NUCLEOTIDE SEQUENCE [LARGE SCALE GENOMIC DNA]</scope>
    <source>
        <strain evidence="8 9">DSM 7320</strain>
    </source>
</reference>